<feature type="non-terminal residue" evidence="1">
    <location>
        <position position="153"/>
    </location>
</feature>
<reference evidence="1" key="1">
    <citation type="submission" date="2023-07" db="EMBL/GenBank/DDBJ databases">
        <title>Chromosome-level genome assembly of Artemia franciscana.</title>
        <authorList>
            <person name="Jo E."/>
        </authorList>
    </citation>
    <scope>NUCLEOTIDE SEQUENCE</scope>
    <source>
        <tissue evidence="1">Whole body</tissue>
    </source>
</reference>
<accession>A0AA88HAH5</accession>
<gene>
    <name evidence="1" type="ORF">QYM36_017439</name>
</gene>
<evidence type="ECO:0008006" key="3">
    <source>
        <dbReference type="Google" id="ProtNLM"/>
    </source>
</evidence>
<dbReference type="Gene3D" id="3.40.50.1820">
    <property type="entry name" value="alpha/beta hydrolase"/>
    <property type="match status" value="1"/>
</dbReference>
<protein>
    <recommendedName>
        <fullName evidence="3">Kynurenine formamidase</fullName>
    </recommendedName>
</protein>
<sequence length="153" mass="17214">MNAGEVEVLPAWRIWGEEKGDGIVYTVYLKKIKYHTPVRSVQNMDPDHEYSPSRWSPRGTAEEIVAHHMKIVKEASEAAKKLNSCSLDVPYGKSDGERMDIYGLDLPKDAPVCVYIHGGYWQDLSKNISAYPVQPLYDAKCVTVILGYDLAPK</sequence>
<comment type="caution">
    <text evidence="1">The sequence shown here is derived from an EMBL/GenBank/DDBJ whole genome shotgun (WGS) entry which is preliminary data.</text>
</comment>
<name>A0AA88HAH5_ARTSF</name>
<dbReference type="AlphaFoldDB" id="A0AA88HAH5"/>
<dbReference type="SUPFAM" id="SSF53474">
    <property type="entry name" value="alpha/beta-Hydrolases"/>
    <property type="match status" value="1"/>
</dbReference>
<dbReference type="EMBL" id="JAVRJZ010000021">
    <property type="protein sequence ID" value="KAK2705395.1"/>
    <property type="molecule type" value="Genomic_DNA"/>
</dbReference>
<keyword evidence="2" id="KW-1185">Reference proteome</keyword>
<proteinExistence type="predicted"/>
<evidence type="ECO:0000313" key="2">
    <source>
        <dbReference type="Proteomes" id="UP001187531"/>
    </source>
</evidence>
<dbReference type="InterPro" id="IPR029058">
    <property type="entry name" value="AB_hydrolase_fold"/>
</dbReference>
<organism evidence="1 2">
    <name type="scientific">Artemia franciscana</name>
    <name type="common">Brine shrimp</name>
    <name type="synonym">Artemia sanfranciscana</name>
    <dbReference type="NCBI Taxonomy" id="6661"/>
    <lineage>
        <taxon>Eukaryota</taxon>
        <taxon>Metazoa</taxon>
        <taxon>Ecdysozoa</taxon>
        <taxon>Arthropoda</taxon>
        <taxon>Crustacea</taxon>
        <taxon>Branchiopoda</taxon>
        <taxon>Anostraca</taxon>
        <taxon>Artemiidae</taxon>
        <taxon>Artemia</taxon>
    </lineage>
</organism>
<evidence type="ECO:0000313" key="1">
    <source>
        <dbReference type="EMBL" id="KAK2705395.1"/>
    </source>
</evidence>
<dbReference type="Proteomes" id="UP001187531">
    <property type="component" value="Unassembled WGS sequence"/>
</dbReference>